<reference evidence="2" key="1">
    <citation type="submission" date="2022-08" db="EMBL/GenBank/DDBJ databases">
        <title>Catabolic pathway analysis in culturable SAR92 clade bacteria reveals their overlooked roles in DMSP degradation in coastal seas.</title>
        <authorList>
            <person name="He X."/>
            <person name="Zhang X."/>
            <person name="Zhang Y."/>
        </authorList>
    </citation>
    <scope>NUCLEOTIDE SEQUENCE</scope>
    <source>
        <strain evidence="2">H455</strain>
    </source>
</reference>
<evidence type="ECO:0000313" key="2">
    <source>
        <dbReference type="EMBL" id="UVW35793.1"/>
    </source>
</evidence>
<dbReference type="InterPro" id="IPR026331">
    <property type="entry name" value="PFL_4710"/>
</dbReference>
<feature type="chain" id="PRO_5045228831" evidence="1">
    <location>
        <begin position="26"/>
        <end position="341"/>
    </location>
</feature>
<organism evidence="2 3">
    <name type="scientific">SAR92 clade bacterium H455</name>
    <dbReference type="NCBI Taxonomy" id="2974818"/>
    <lineage>
        <taxon>Bacteria</taxon>
        <taxon>Pseudomonadati</taxon>
        <taxon>Pseudomonadota</taxon>
        <taxon>Gammaproteobacteria</taxon>
        <taxon>Cellvibrionales</taxon>
        <taxon>Porticoccaceae</taxon>
        <taxon>SAR92 clade</taxon>
    </lineage>
</organism>
<gene>
    <name evidence="2" type="ORF">NYF23_04060</name>
</gene>
<sequence length="341" mass="37965">MTKYAWKGFSAGLIILLLSSHRLQAVELEPTTLTLSDITGAMTLDQTCINYCITGVCVWLRCSIYECEIETSIRVSHYNPDLIVSVYDEPGDNPWEEAQLIYGSLESQGADSFVGLFHDAFVGGGHRVEGGNPNTDHSLRFKEATAIGHPFSSLTDSIADSGYYCPSEAESMEPYLSSGFDALVWRLGLPEMLYLLNLLPGRRVVGSGIQQQWGPVWPRTGFINQKDDVKAAAVVAQRVGNIVTQTQQPHIYNPLNGNNYNRTWLPGELVENDPDTGVWQMLAPKVDTQCYAFGENDVYSQSWSTGRQSEDNRYAFALWRPYECCEAKGAYLFTVPVEVCL</sequence>
<dbReference type="InterPro" id="IPR009649">
    <property type="entry name" value="TraU"/>
</dbReference>
<protein>
    <submittedName>
        <fullName evidence="2">TIGR03756 family integrating conjugative element protein</fullName>
    </submittedName>
</protein>
<name>A0ABY5TPN1_9GAMM</name>
<dbReference type="Pfam" id="PF06834">
    <property type="entry name" value="TraU"/>
    <property type="match status" value="1"/>
</dbReference>
<evidence type="ECO:0000256" key="1">
    <source>
        <dbReference type="SAM" id="SignalP"/>
    </source>
</evidence>
<keyword evidence="1" id="KW-0732">Signal</keyword>
<keyword evidence="3" id="KW-1185">Reference proteome</keyword>
<dbReference type="Proteomes" id="UP001059934">
    <property type="component" value="Chromosome"/>
</dbReference>
<dbReference type="NCBIfam" id="TIGR03756">
    <property type="entry name" value="conj_TIGR03756"/>
    <property type="match status" value="1"/>
</dbReference>
<proteinExistence type="predicted"/>
<accession>A0ABY5TPN1</accession>
<dbReference type="EMBL" id="CP103416">
    <property type="protein sequence ID" value="UVW35793.1"/>
    <property type="molecule type" value="Genomic_DNA"/>
</dbReference>
<evidence type="ECO:0000313" key="3">
    <source>
        <dbReference type="Proteomes" id="UP001059934"/>
    </source>
</evidence>
<feature type="signal peptide" evidence="1">
    <location>
        <begin position="1"/>
        <end position="25"/>
    </location>
</feature>